<dbReference type="InterPro" id="IPR051442">
    <property type="entry name" value="B3_domain"/>
</dbReference>
<sequence length="74" mass="8893">MLGLRGIQDGIWDVNTNSMHSLLFKRWGSSKSYVFIDKWVQDFVKRRHLKLEDDIAFHWDPCNHHFAFTILQVF</sequence>
<evidence type="ECO:0000256" key="4">
    <source>
        <dbReference type="ARBA" id="ARBA00023163"/>
    </source>
</evidence>
<dbReference type="PANTHER" id="PTHR34269:SF11">
    <property type="entry name" value="B3 DOMAIN PROTEIN"/>
    <property type="match status" value="1"/>
</dbReference>
<evidence type="ECO:0000313" key="6">
    <source>
        <dbReference type="EMBL" id="CAL0331078.1"/>
    </source>
</evidence>
<accession>A0AAV1YDI4</accession>
<dbReference type="Gene3D" id="2.40.330.10">
    <property type="entry name" value="DNA-binding pseudobarrel domain"/>
    <property type="match status" value="1"/>
</dbReference>
<keyword evidence="7" id="KW-1185">Reference proteome</keyword>
<keyword evidence="4" id="KW-0804">Transcription</keyword>
<keyword evidence="3" id="KW-0238">DNA-binding</keyword>
<evidence type="ECO:0000256" key="5">
    <source>
        <dbReference type="ARBA" id="ARBA00023242"/>
    </source>
</evidence>
<keyword evidence="5" id="KW-0539">Nucleus</keyword>
<reference evidence="6 7" key="1">
    <citation type="submission" date="2024-03" db="EMBL/GenBank/DDBJ databases">
        <authorList>
            <person name="Martinez-Hernandez J."/>
        </authorList>
    </citation>
    <scope>NUCLEOTIDE SEQUENCE [LARGE SCALE GENOMIC DNA]</scope>
</reference>
<keyword evidence="2" id="KW-0805">Transcription regulation</keyword>
<evidence type="ECO:0000256" key="2">
    <source>
        <dbReference type="ARBA" id="ARBA00023015"/>
    </source>
</evidence>
<comment type="caution">
    <text evidence="6">The sequence shown here is derived from an EMBL/GenBank/DDBJ whole genome shotgun (WGS) entry which is preliminary data.</text>
</comment>
<proteinExistence type="predicted"/>
<name>A0AAV1YDI4_LUPLU</name>
<dbReference type="PANTHER" id="PTHR34269">
    <property type="entry name" value="TRANSCRIPTION FACTOR B3-DOMAIN FAMILY-RELATED"/>
    <property type="match status" value="1"/>
</dbReference>
<dbReference type="SUPFAM" id="SSF101936">
    <property type="entry name" value="DNA-binding pseudobarrel domain"/>
    <property type="match status" value="1"/>
</dbReference>
<dbReference type="InterPro" id="IPR015300">
    <property type="entry name" value="DNA-bd_pseudobarrel_sf"/>
</dbReference>
<dbReference type="AlphaFoldDB" id="A0AAV1YDI4"/>
<dbReference type="Proteomes" id="UP001497480">
    <property type="component" value="Unassembled WGS sequence"/>
</dbReference>
<comment type="subcellular location">
    <subcellularLocation>
        <location evidence="1">Nucleus</location>
    </subcellularLocation>
</comment>
<dbReference type="EMBL" id="CAXHTB010000023">
    <property type="protein sequence ID" value="CAL0331078.1"/>
    <property type="molecule type" value="Genomic_DNA"/>
</dbReference>
<dbReference type="GO" id="GO:0005634">
    <property type="term" value="C:nucleus"/>
    <property type="evidence" value="ECO:0007669"/>
    <property type="project" value="UniProtKB-SubCell"/>
</dbReference>
<evidence type="ECO:0000256" key="3">
    <source>
        <dbReference type="ARBA" id="ARBA00023125"/>
    </source>
</evidence>
<protein>
    <submittedName>
        <fullName evidence="6">Uncharacterized protein</fullName>
    </submittedName>
</protein>
<evidence type="ECO:0000313" key="7">
    <source>
        <dbReference type="Proteomes" id="UP001497480"/>
    </source>
</evidence>
<gene>
    <name evidence="6" type="ORF">LLUT_LOCUS32138</name>
</gene>
<organism evidence="6 7">
    <name type="scientific">Lupinus luteus</name>
    <name type="common">European yellow lupine</name>
    <dbReference type="NCBI Taxonomy" id="3873"/>
    <lineage>
        <taxon>Eukaryota</taxon>
        <taxon>Viridiplantae</taxon>
        <taxon>Streptophyta</taxon>
        <taxon>Embryophyta</taxon>
        <taxon>Tracheophyta</taxon>
        <taxon>Spermatophyta</taxon>
        <taxon>Magnoliopsida</taxon>
        <taxon>eudicotyledons</taxon>
        <taxon>Gunneridae</taxon>
        <taxon>Pentapetalae</taxon>
        <taxon>rosids</taxon>
        <taxon>fabids</taxon>
        <taxon>Fabales</taxon>
        <taxon>Fabaceae</taxon>
        <taxon>Papilionoideae</taxon>
        <taxon>50 kb inversion clade</taxon>
        <taxon>genistoids sensu lato</taxon>
        <taxon>core genistoids</taxon>
        <taxon>Genisteae</taxon>
        <taxon>Lupinus</taxon>
    </lineage>
</organism>
<evidence type="ECO:0000256" key="1">
    <source>
        <dbReference type="ARBA" id="ARBA00004123"/>
    </source>
</evidence>
<dbReference type="GO" id="GO:0003677">
    <property type="term" value="F:DNA binding"/>
    <property type="evidence" value="ECO:0007669"/>
    <property type="project" value="UniProtKB-KW"/>
</dbReference>